<feature type="region of interest" description="Disordered" evidence="1">
    <location>
        <begin position="90"/>
        <end position="123"/>
    </location>
</feature>
<name>A0A2I1G9P0_9GLOM</name>
<evidence type="ECO:0000259" key="2">
    <source>
        <dbReference type="Pfam" id="PF03184"/>
    </source>
</evidence>
<dbReference type="Proteomes" id="UP000234323">
    <property type="component" value="Unassembled WGS sequence"/>
</dbReference>
<accession>A0A2I1G9P0</accession>
<reference evidence="3 4" key="1">
    <citation type="submission" date="2015-10" db="EMBL/GenBank/DDBJ databases">
        <title>Genome analyses suggest a sexual origin of heterokaryosis in a supposedly ancient asexual fungus.</title>
        <authorList>
            <person name="Ropars J."/>
            <person name="Sedzielewska K."/>
            <person name="Noel J."/>
            <person name="Charron P."/>
            <person name="Farinelli L."/>
            <person name="Marton T."/>
            <person name="Kruger M."/>
            <person name="Pelin A."/>
            <person name="Brachmann A."/>
            <person name="Corradi N."/>
        </authorList>
    </citation>
    <scope>NUCLEOTIDE SEQUENCE [LARGE SCALE GENOMIC DNA]</scope>
    <source>
        <strain evidence="3 4">A4</strain>
    </source>
</reference>
<dbReference type="Pfam" id="PF03184">
    <property type="entry name" value="DDE_1"/>
    <property type="match status" value="1"/>
</dbReference>
<proteinExistence type="predicted"/>
<protein>
    <recommendedName>
        <fullName evidence="2">DDE-1 domain-containing protein</fullName>
    </recommendedName>
</protein>
<feature type="compositionally biased region" description="Basic and acidic residues" evidence="1">
    <location>
        <begin position="98"/>
        <end position="111"/>
    </location>
</feature>
<evidence type="ECO:0000256" key="1">
    <source>
        <dbReference type="SAM" id="MobiDB-lite"/>
    </source>
</evidence>
<dbReference type="InterPro" id="IPR004875">
    <property type="entry name" value="DDE_SF_endonuclease_dom"/>
</dbReference>
<dbReference type="GO" id="GO:0003676">
    <property type="term" value="F:nucleic acid binding"/>
    <property type="evidence" value="ECO:0007669"/>
    <property type="project" value="InterPro"/>
</dbReference>
<dbReference type="EMBL" id="LLXI01000248">
    <property type="protein sequence ID" value="PKY43343.1"/>
    <property type="molecule type" value="Genomic_DNA"/>
</dbReference>
<evidence type="ECO:0000313" key="4">
    <source>
        <dbReference type="Proteomes" id="UP000234323"/>
    </source>
</evidence>
<keyword evidence="4" id="KW-1185">Reference proteome</keyword>
<comment type="caution">
    <text evidence="3">The sequence shown here is derived from an EMBL/GenBank/DDBJ whole genome shotgun (WGS) entry which is preliminary data.</text>
</comment>
<evidence type="ECO:0000313" key="3">
    <source>
        <dbReference type="EMBL" id="PKY43343.1"/>
    </source>
</evidence>
<gene>
    <name evidence="3" type="ORF">RhiirA4_457314</name>
</gene>
<dbReference type="AlphaFoldDB" id="A0A2I1G9P0"/>
<organism evidence="3 4">
    <name type="scientific">Rhizophagus irregularis</name>
    <dbReference type="NCBI Taxonomy" id="588596"/>
    <lineage>
        <taxon>Eukaryota</taxon>
        <taxon>Fungi</taxon>
        <taxon>Fungi incertae sedis</taxon>
        <taxon>Mucoromycota</taxon>
        <taxon>Glomeromycotina</taxon>
        <taxon>Glomeromycetes</taxon>
        <taxon>Glomerales</taxon>
        <taxon>Glomeraceae</taxon>
        <taxon>Rhizophagus</taxon>
    </lineage>
</organism>
<feature type="domain" description="DDE-1" evidence="2">
    <location>
        <begin position="42"/>
        <end position="93"/>
    </location>
</feature>
<sequence length="123" mass="14279">MTPNKTLTYKSINEAKKNKTRVIVMLVSNASGNHKLKLLVIVNKKARMKHDIFNEWLSELDCEFHLQGWHVVLIIDNTLSHKFVTSIDKNNIDNDYNDDYKDDLTNDKSEESLDDNETNNISK</sequence>